<feature type="signal peptide" evidence="2">
    <location>
        <begin position="1"/>
        <end position="20"/>
    </location>
</feature>
<comment type="caution">
    <text evidence="3">The sequence shown here is derived from an EMBL/GenBank/DDBJ whole genome shotgun (WGS) entry which is preliminary data.</text>
</comment>
<dbReference type="Proteomes" id="UP000076567">
    <property type="component" value="Unassembled WGS sequence"/>
</dbReference>
<name>A0A161TRN7_9BACL</name>
<reference evidence="4" key="1">
    <citation type="submission" date="2016-01" db="EMBL/GenBank/DDBJ databases">
        <title>Draft genome of Chromobacterium sp. F49.</title>
        <authorList>
            <person name="Hong K.W."/>
        </authorList>
    </citation>
    <scope>NUCLEOTIDE SEQUENCE [LARGE SCALE GENOMIC DNA]</scope>
    <source>
        <strain evidence="4">P7IIIA</strain>
    </source>
</reference>
<proteinExistence type="predicted"/>
<sequence>MKNKILIVFSVLLLSSCSFGAMHNKNLEQSIHSVMKDEGKLNLNKIAEFEWDEAHLFPPYTSQSEINKQLGFTFKDPSGMKSRDDIFLLLFLDNHKVVQYVEVSREYGELIPKNHQPVTPSSSSFKVKRVN</sequence>
<evidence type="ECO:0000256" key="1">
    <source>
        <dbReference type="SAM" id="MobiDB-lite"/>
    </source>
</evidence>
<keyword evidence="2" id="KW-0732">Signal</keyword>
<gene>
    <name evidence="3" type="ORF">AWM68_01940</name>
</gene>
<dbReference type="AlphaFoldDB" id="A0A161TRN7"/>
<feature type="region of interest" description="Disordered" evidence="1">
    <location>
        <begin position="112"/>
        <end position="131"/>
    </location>
</feature>
<evidence type="ECO:0008006" key="5">
    <source>
        <dbReference type="Google" id="ProtNLM"/>
    </source>
</evidence>
<organism evidence="3 4">
    <name type="scientific">Fictibacillus phosphorivorans</name>
    <dbReference type="NCBI Taxonomy" id="1221500"/>
    <lineage>
        <taxon>Bacteria</taxon>
        <taxon>Bacillati</taxon>
        <taxon>Bacillota</taxon>
        <taxon>Bacilli</taxon>
        <taxon>Bacillales</taxon>
        <taxon>Fictibacillaceae</taxon>
        <taxon>Fictibacillus</taxon>
    </lineage>
</organism>
<keyword evidence="4" id="KW-1185">Reference proteome</keyword>
<feature type="chain" id="PRO_5007827250" description="Lipoprotein" evidence="2">
    <location>
        <begin position="21"/>
        <end position="131"/>
    </location>
</feature>
<accession>A0A161TRN7</accession>
<dbReference type="PROSITE" id="PS51257">
    <property type="entry name" value="PROKAR_LIPOPROTEIN"/>
    <property type="match status" value="1"/>
</dbReference>
<evidence type="ECO:0000256" key="2">
    <source>
        <dbReference type="SAM" id="SignalP"/>
    </source>
</evidence>
<protein>
    <recommendedName>
        <fullName evidence="5">Lipoprotein</fullName>
    </recommendedName>
</protein>
<evidence type="ECO:0000313" key="4">
    <source>
        <dbReference type="Proteomes" id="UP000076567"/>
    </source>
</evidence>
<dbReference type="EMBL" id="LRFC01000001">
    <property type="protein sequence ID" value="KZE69051.1"/>
    <property type="molecule type" value="Genomic_DNA"/>
</dbReference>
<feature type="compositionally biased region" description="Polar residues" evidence="1">
    <location>
        <begin position="116"/>
        <end position="125"/>
    </location>
</feature>
<evidence type="ECO:0000313" key="3">
    <source>
        <dbReference type="EMBL" id="KZE69051.1"/>
    </source>
</evidence>
<dbReference type="OrthoDB" id="8778044at2"/>
<dbReference type="RefSeq" id="WP_066236398.1">
    <property type="nucleotide sequence ID" value="NZ_LRFC01000001.1"/>
</dbReference>